<feature type="region of interest" description="Disordered" evidence="2">
    <location>
        <begin position="181"/>
        <end position="200"/>
    </location>
</feature>
<accession>A0A5N4C0U8</accession>
<dbReference type="SMART" id="SM00248">
    <property type="entry name" value="ANK"/>
    <property type="match status" value="1"/>
</dbReference>
<keyword evidence="4" id="KW-1185">Reference proteome</keyword>
<dbReference type="InterPro" id="IPR002110">
    <property type="entry name" value="Ankyrin_rpt"/>
</dbReference>
<dbReference type="AlphaFoldDB" id="A0A5N4C0U8"/>
<proteinExistence type="predicted"/>
<dbReference type="PROSITE" id="PS50297">
    <property type="entry name" value="ANK_REP_REGION"/>
    <property type="match status" value="1"/>
</dbReference>
<feature type="region of interest" description="Disordered" evidence="2">
    <location>
        <begin position="91"/>
        <end position="120"/>
    </location>
</feature>
<comment type="caution">
    <text evidence="3">The sequence shown here is derived from an EMBL/GenBank/DDBJ whole genome shotgun (WGS) entry which is preliminary data.</text>
</comment>
<dbReference type="PANTHER" id="PTHR24147">
    <property type="entry name" value="ANKYRIN REPEAT DOMAIN 36-RELATED"/>
    <property type="match status" value="1"/>
</dbReference>
<dbReference type="Gene3D" id="1.25.40.20">
    <property type="entry name" value="Ankyrin repeat-containing domain"/>
    <property type="match status" value="1"/>
</dbReference>
<evidence type="ECO:0000313" key="3">
    <source>
        <dbReference type="EMBL" id="KAB1252304.1"/>
    </source>
</evidence>
<sequence length="301" mass="32150">MGHSKTGKRPVRKDTRRGLQNSDRPWVTAGPRQQEATSPCGQEASMCWHQEAGWTLGCRLQSPFSTCWPSSAWGDGQPGALGRMGKLKLEEEGTSQGSHGGESRARTALLHPRSPGPGAPPLPVTLSLSRAGHPRVMRLGSVCEFRGGYPRLLTVTLSEPQFLHLEMGGGRQRWVQALAPGESGGVKGGRELPGRSAGGRLKGHLRGHVTGSRVACTSGQSPVVTLLIGWRCDLNARDKEGKTALIKVCSSQPILLEQGADTNLADDFQNTALHYAVLAGNTSVAAELLRYDANIEAINEV</sequence>
<dbReference type="Proteomes" id="UP000299084">
    <property type="component" value="Unassembled WGS sequence"/>
</dbReference>
<evidence type="ECO:0000256" key="1">
    <source>
        <dbReference type="PROSITE-ProRule" id="PRU00023"/>
    </source>
</evidence>
<feature type="region of interest" description="Disordered" evidence="2">
    <location>
        <begin position="1"/>
        <end position="40"/>
    </location>
</feature>
<evidence type="ECO:0000256" key="2">
    <source>
        <dbReference type="SAM" id="MobiDB-lite"/>
    </source>
</evidence>
<dbReference type="EMBL" id="JWIN03000048">
    <property type="protein sequence ID" value="KAB1252304.1"/>
    <property type="molecule type" value="Genomic_DNA"/>
</dbReference>
<feature type="compositionally biased region" description="Basic residues" evidence="2">
    <location>
        <begin position="1"/>
        <end position="11"/>
    </location>
</feature>
<dbReference type="InterPro" id="IPR036770">
    <property type="entry name" value="Ankyrin_rpt-contain_sf"/>
</dbReference>
<dbReference type="SUPFAM" id="SSF48403">
    <property type="entry name" value="Ankyrin repeat"/>
    <property type="match status" value="1"/>
</dbReference>
<reference evidence="3 4" key="1">
    <citation type="journal article" date="2019" name="Mol. Ecol. Resour.">
        <title>Improving Illumina assemblies with Hi-C and long reads: an example with the North African dromedary.</title>
        <authorList>
            <person name="Elbers J.P."/>
            <person name="Rogers M.F."/>
            <person name="Perelman P.L."/>
            <person name="Proskuryakova A.A."/>
            <person name="Serdyukova N.A."/>
            <person name="Johnson W.E."/>
            <person name="Horin P."/>
            <person name="Corander J."/>
            <person name="Murphy D."/>
            <person name="Burger P.A."/>
        </authorList>
    </citation>
    <scope>NUCLEOTIDE SEQUENCE [LARGE SCALE GENOMIC DNA]</scope>
    <source>
        <strain evidence="3">Drom800</strain>
        <tissue evidence="3">Blood</tissue>
    </source>
</reference>
<organism evidence="3 4">
    <name type="scientific">Camelus dromedarius</name>
    <name type="common">Dromedary</name>
    <name type="synonym">Arabian camel</name>
    <dbReference type="NCBI Taxonomy" id="9838"/>
    <lineage>
        <taxon>Eukaryota</taxon>
        <taxon>Metazoa</taxon>
        <taxon>Chordata</taxon>
        <taxon>Craniata</taxon>
        <taxon>Vertebrata</taxon>
        <taxon>Euteleostomi</taxon>
        <taxon>Mammalia</taxon>
        <taxon>Eutheria</taxon>
        <taxon>Laurasiatheria</taxon>
        <taxon>Artiodactyla</taxon>
        <taxon>Tylopoda</taxon>
        <taxon>Camelidae</taxon>
        <taxon>Camelus</taxon>
    </lineage>
</organism>
<dbReference type="PANTHER" id="PTHR24147:SF53">
    <property type="entry name" value="ANKYRIN REPEAT DOMAIN 26"/>
    <property type="match status" value="1"/>
</dbReference>
<protein>
    <submittedName>
        <fullName evidence="3">Putative ankyrin repeat domain-containing protein 20A5</fullName>
    </submittedName>
</protein>
<dbReference type="Pfam" id="PF12796">
    <property type="entry name" value="Ank_2"/>
    <property type="match status" value="1"/>
</dbReference>
<dbReference type="InterPro" id="IPR050657">
    <property type="entry name" value="Ankyrin_repeat_domain"/>
</dbReference>
<keyword evidence="1" id="KW-0040">ANK repeat</keyword>
<evidence type="ECO:0000313" key="4">
    <source>
        <dbReference type="Proteomes" id="UP000299084"/>
    </source>
</evidence>
<dbReference type="PROSITE" id="PS50088">
    <property type="entry name" value="ANK_REPEAT"/>
    <property type="match status" value="1"/>
</dbReference>
<feature type="repeat" description="ANK" evidence="1">
    <location>
        <begin position="268"/>
        <end position="300"/>
    </location>
</feature>
<gene>
    <name evidence="3" type="ORF">Cadr_000031041</name>
</gene>
<name>A0A5N4C0U8_CAMDR</name>